<accession>A0ABS9TRF2</accession>
<dbReference type="InterPro" id="IPR024370">
    <property type="entry name" value="PBP_domain"/>
</dbReference>
<dbReference type="PANTHER" id="PTHR42996:SF1">
    <property type="entry name" value="PHOSPHATE-BINDING PROTEIN PSTS"/>
    <property type="match status" value="1"/>
</dbReference>
<evidence type="ECO:0000256" key="2">
    <source>
        <dbReference type="ARBA" id="ARBA00022448"/>
    </source>
</evidence>
<dbReference type="NCBIfam" id="TIGR00975">
    <property type="entry name" value="3a0107s03"/>
    <property type="match status" value="1"/>
</dbReference>
<dbReference type="Gene3D" id="3.40.190.10">
    <property type="entry name" value="Periplasmic binding protein-like II"/>
    <property type="match status" value="2"/>
</dbReference>
<dbReference type="Proteomes" id="UP001299970">
    <property type="component" value="Unassembled WGS sequence"/>
</dbReference>
<dbReference type="PANTHER" id="PTHR42996">
    <property type="entry name" value="PHOSPHATE-BINDING PROTEIN PSTS"/>
    <property type="match status" value="1"/>
</dbReference>
<gene>
    <name evidence="7" type="primary">pstS</name>
    <name evidence="7" type="ORF">MMF94_35815</name>
</gene>
<evidence type="ECO:0000313" key="7">
    <source>
        <dbReference type="EMBL" id="MCH6171101.1"/>
    </source>
</evidence>
<comment type="similarity">
    <text evidence="1 4">Belongs to the PstS family.</text>
</comment>
<name>A0ABS9TRF2_9PSEU</name>
<dbReference type="Pfam" id="PF12849">
    <property type="entry name" value="PBP_like_2"/>
    <property type="match status" value="1"/>
</dbReference>
<feature type="signal peptide" evidence="5">
    <location>
        <begin position="1"/>
        <end position="31"/>
    </location>
</feature>
<comment type="caution">
    <text evidence="7">The sequence shown here is derived from an EMBL/GenBank/DDBJ whole genome shotgun (WGS) entry which is preliminary data.</text>
</comment>
<keyword evidence="5" id="KW-0732">Signal</keyword>
<feature type="chain" id="PRO_5045286777" description="Phosphate-binding protein" evidence="5">
    <location>
        <begin position="32"/>
        <end position="372"/>
    </location>
</feature>
<reference evidence="7 8" key="1">
    <citation type="submission" date="2022-03" db="EMBL/GenBank/DDBJ databases">
        <title>Pseudonocardia alaer sp. nov., a novel actinomycete isolated from reed forest soil.</title>
        <authorList>
            <person name="Wang L."/>
        </authorList>
    </citation>
    <scope>NUCLEOTIDE SEQUENCE [LARGE SCALE GENOMIC DNA]</scope>
    <source>
        <strain evidence="7 8">Y-16303</strain>
    </source>
</reference>
<proteinExistence type="inferred from homology"/>
<feature type="domain" description="PBP" evidence="6">
    <location>
        <begin position="42"/>
        <end position="337"/>
    </location>
</feature>
<keyword evidence="8" id="KW-1185">Reference proteome</keyword>
<organism evidence="7 8">
    <name type="scientific">Pseudonocardia alaniniphila</name>
    <dbReference type="NCBI Taxonomy" id="75291"/>
    <lineage>
        <taxon>Bacteria</taxon>
        <taxon>Bacillati</taxon>
        <taxon>Actinomycetota</taxon>
        <taxon>Actinomycetes</taxon>
        <taxon>Pseudonocardiales</taxon>
        <taxon>Pseudonocardiaceae</taxon>
        <taxon>Pseudonocardia</taxon>
    </lineage>
</organism>
<sequence length="372" mass="37323">MKTVRHGSRARIAAVGIAASGAMLIAGCGAANESAPSGGAGASAAQSVSGTIAGAGASSQQAAQEAWIATFTGQNADANITYDPSGSGAGRTQFLGGGVAFAGSDAYLKPEEITQANTRCKSDVVEVPAYVSPIAVIYNVPGVTNLQLAPATIAQIFDRKISKWNDPAIAADNPGASLPDLAITPVNRSDKSGTTQNFADYLKVAAASSWPYDVSDSWPVQGGEAAQGTSGVVGAVKAGNGSIGYADESQARDISQVKVKVGSEYVGASPEAAAAVLEASPRVEGQGPSVFAYKLARDTTASGTYPIVLVSYLLACSKYPDAPTADLVKAYLSYVVGADGQSLAADKAGAAPLSDSLRSQITPAINAIAAGS</sequence>
<protein>
    <recommendedName>
        <fullName evidence="4">Phosphate-binding protein</fullName>
    </recommendedName>
</protein>
<evidence type="ECO:0000313" key="8">
    <source>
        <dbReference type="Proteomes" id="UP001299970"/>
    </source>
</evidence>
<evidence type="ECO:0000256" key="3">
    <source>
        <dbReference type="ARBA" id="ARBA00022592"/>
    </source>
</evidence>
<keyword evidence="2 4" id="KW-0813">Transport</keyword>
<dbReference type="PROSITE" id="PS51257">
    <property type="entry name" value="PROKAR_LIPOPROTEIN"/>
    <property type="match status" value="1"/>
</dbReference>
<evidence type="ECO:0000256" key="1">
    <source>
        <dbReference type="ARBA" id="ARBA00008725"/>
    </source>
</evidence>
<dbReference type="InterPro" id="IPR050962">
    <property type="entry name" value="Phosphate-bind_PstS"/>
</dbReference>
<evidence type="ECO:0000256" key="4">
    <source>
        <dbReference type="PIRNR" id="PIRNR002756"/>
    </source>
</evidence>
<evidence type="ECO:0000259" key="6">
    <source>
        <dbReference type="Pfam" id="PF12849"/>
    </source>
</evidence>
<dbReference type="InterPro" id="IPR005673">
    <property type="entry name" value="ABC_phos-bd_PstS"/>
</dbReference>
<keyword evidence="3 4" id="KW-0592">Phosphate transport</keyword>
<dbReference type="PIRSF" id="PIRSF002756">
    <property type="entry name" value="PstS"/>
    <property type="match status" value="1"/>
</dbReference>
<dbReference type="CDD" id="cd13565">
    <property type="entry name" value="PBP2_PstS"/>
    <property type="match status" value="1"/>
</dbReference>
<evidence type="ECO:0000256" key="5">
    <source>
        <dbReference type="SAM" id="SignalP"/>
    </source>
</evidence>
<dbReference type="SUPFAM" id="SSF53850">
    <property type="entry name" value="Periplasmic binding protein-like II"/>
    <property type="match status" value="1"/>
</dbReference>
<dbReference type="EMBL" id="JAKXMK010000039">
    <property type="protein sequence ID" value="MCH6171101.1"/>
    <property type="molecule type" value="Genomic_DNA"/>
</dbReference>